<dbReference type="GO" id="GO:0006109">
    <property type="term" value="P:regulation of carbohydrate metabolic process"/>
    <property type="evidence" value="ECO:0007669"/>
    <property type="project" value="InterPro"/>
</dbReference>
<organism evidence="2 3">
    <name type="scientific">Aurantimonas manganoxydans (strain ATCC BAA-1229 / DSM 21871 / SI85-9A1)</name>
    <dbReference type="NCBI Taxonomy" id="287752"/>
    <lineage>
        <taxon>Bacteria</taxon>
        <taxon>Pseudomonadati</taxon>
        <taxon>Pseudomonadota</taxon>
        <taxon>Alphaproteobacteria</taxon>
        <taxon>Hyphomicrobiales</taxon>
        <taxon>Aurantimonadaceae</taxon>
        <taxon>Aurantimonas</taxon>
    </lineage>
</organism>
<dbReference type="Proteomes" id="UP000000321">
    <property type="component" value="Unassembled WGS sequence"/>
</dbReference>
<comment type="caution">
    <text evidence="2">The sequence shown here is derived from an EMBL/GenBank/DDBJ whole genome shotgun (WGS) entry which is preliminary data.</text>
</comment>
<dbReference type="AlphaFoldDB" id="Q1YFB6"/>
<dbReference type="Pfam" id="PF07475">
    <property type="entry name" value="Hpr_kinase_C"/>
    <property type="match status" value="1"/>
</dbReference>
<gene>
    <name evidence="2" type="ORF">SI859A1_03265</name>
</gene>
<keyword evidence="2" id="KW-0808">Transferase</keyword>
<protein>
    <submittedName>
        <fullName evidence="2">Putative PTS system Hpr kinase</fullName>
    </submittedName>
</protein>
<accession>Q1YFB6</accession>
<dbReference type="GO" id="GO:0000155">
    <property type="term" value="F:phosphorelay sensor kinase activity"/>
    <property type="evidence" value="ECO:0007669"/>
    <property type="project" value="InterPro"/>
</dbReference>
<reference evidence="2 3" key="1">
    <citation type="journal article" date="2008" name="Appl. Environ. Microbiol.">
        <title>Genomic insights into Mn(II) oxidation by the marine alphaproteobacterium Aurantimonas sp. strain SI85-9A1.</title>
        <authorList>
            <person name="Dick G.J."/>
            <person name="Podell S."/>
            <person name="Johnson H.A."/>
            <person name="Rivera-Espinoza Y."/>
            <person name="Bernier-Latmani R."/>
            <person name="McCarthy J.K."/>
            <person name="Torpey J.W."/>
            <person name="Clement B.G."/>
            <person name="Gaasterland T."/>
            <person name="Tebo B.M."/>
        </authorList>
    </citation>
    <scope>NUCLEOTIDE SEQUENCE [LARGE SCALE GENOMIC DNA]</scope>
    <source>
        <strain evidence="2 3">SI85-9A1</strain>
    </source>
</reference>
<dbReference type="HOGENOM" id="CLU_052030_2_1_5"/>
<dbReference type="OrthoDB" id="8326226at2"/>
<dbReference type="CDD" id="cd01918">
    <property type="entry name" value="HprK_C"/>
    <property type="match status" value="1"/>
</dbReference>
<evidence type="ECO:0000259" key="1">
    <source>
        <dbReference type="Pfam" id="PF07475"/>
    </source>
</evidence>
<dbReference type="RefSeq" id="WP_009211078.1">
    <property type="nucleotide sequence ID" value="NZ_BBWP01000005.1"/>
</dbReference>
<proteinExistence type="predicted"/>
<keyword evidence="2" id="KW-0418">Kinase</keyword>
<dbReference type="Gene3D" id="3.40.50.300">
    <property type="entry name" value="P-loop containing nucleotide triphosphate hydrolases"/>
    <property type="match status" value="1"/>
</dbReference>
<dbReference type="InterPro" id="IPR027417">
    <property type="entry name" value="P-loop_NTPase"/>
</dbReference>
<dbReference type="InterPro" id="IPR011104">
    <property type="entry name" value="Hpr_kin/Pase_C"/>
</dbReference>
<name>Q1YFB6_AURMS</name>
<dbReference type="BioCyc" id="AURANTIMONAS:SI859A1_03265-MONOMER"/>
<keyword evidence="3" id="KW-1185">Reference proteome</keyword>
<feature type="domain" description="HPr kinase/phosphorylase C-terminal" evidence="1">
    <location>
        <begin position="2"/>
        <end position="137"/>
    </location>
</feature>
<sequence>MSEPANLHGCAIRIGDLGILIRGPARSGKSSLALSTLRRCTALNLKALLVADDRVVVAQDGGNAVSMLAPAALAGLIEVSGIGILREPFATSARLGLVVDLVDPAGIERLPEPRTAEILGQAIRRVELPAREAGFGADILASLVLSPPVNDV</sequence>
<dbReference type="EMBL" id="AAPJ01000006">
    <property type="protein sequence ID" value="EAS49057.1"/>
    <property type="molecule type" value="Genomic_DNA"/>
</dbReference>
<evidence type="ECO:0000313" key="2">
    <source>
        <dbReference type="EMBL" id="EAS49057.1"/>
    </source>
</evidence>
<dbReference type="SUPFAM" id="SSF53795">
    <property type="entry name" value="PEP carboxykinase-like"/>
    <property type="match status" value="1"/>
</dbReference>
<dbReference type="GO" id="GO:0005524">
    <property type="term" value="F:ATP binding"/>
    <property type="evidence" value="ECO:0007669"/>
    <property type="project" value="InterPro"/>
</dbReference>
<evidence type="ECO:0000313" key="3">
    <source>
        <dbReference type="Proteomes" id="UP000000321"/>
    </source>
</evidence>